<feature type="domain" description="DNA polymerase III delta subunit-like C-terminal" evidence="8">
    <location>
        <begin position="197"/>
        <end position="304"/>
    </location>
</feature>
<dbReference type="KEGG" id="crf:FRC0190_01793"/>
<dbReference type="EC" id="2.7.7.7" evidence="1"/>
<evidence type="ECO:0000256" key="5">
    <source>
        <dbReference type="ARBA" id="ARBA00022932"/>
    </source>
</evidence>
<evidence type="ECO:0000256" key="3">
    <source>
        <dbReference type="ARBA" id="ARBA00022695"/>
    </source>
</evidence>
<dbReference type="GO" id="GO:0003677">
    <property type="term" value="F:DNA binding"/>
    <property type="evidence" value="ECO:0007669"/>
    <property type="project" value="InterPro"/>
</dbReference>
<keyword evidence="3" id="KW-0548">Nucleotidyltransferase</keyword>
<dbReference type="SUPFAM" id="SSF48019">
    <property type="entry name" value="post-AAA+ oligomerization domain-like"/>
    <property type="match status" value="1"/>
</dbReference>
<evidence type="ECO:0000313" key="9">
    <source>
        <dbReference type="EMBL" id="MDT9411581.1"/>
    </source>
</evidence>
<accession>A0A6I8MCZ3</accession>
<dbReference type="SUPFAM" id="SSF52540">
    <property type="entry name" value="P-loop containing nucleoside triphosphate hydrolases"/>
    <property type="match status" value="1"/>
</dbReference>
<dbReference type="InterPro" id="IPR008921">
    <property type="entry name" value="DNA_pol3_clamp-load_cplx_C"/>
</dbReference>
<gene>
    <name evidence="9" type="primary">holA</name>
    <name evidence="10" type="ORF">FRC0190_01793</name>
    <name evidence="9" type="ORF">P8T80_09350</name>
</gene>
<reference evidence="9 12" key="2">
    <citation type="submission" date="2023-03" db="EMBL/GenBank/DDBJ databases">
        <title>Whole genome sequence of the first Corynebacterium rouxii strains isolated in Brazil: a recent member of Corynebacterium diphtheriae complex.</title>
        <authorList>
            <person name="Vieira V."/>
            <person name="Ramos J.N."/>
            <person name="Araujo M.R.B."/>
            <person name="Baio P.V."/>
            <person name="Sant'Anna L.O."/>
            <person name="Veras J.F.C."/>
            <person name="Vieira E.M.D."/>
            <person name="Sousa M.A.B."/>
            <person name="Camargo C.H."/>
            <person name="Sacchi C.T."/>
            <person name="Campos K.R."/>
            <person name="Santos M.B.N."/>
            <person name="Bokermann S."/>
            <person name="Alvim L.B."/>
            <person name="Santos L.S."/>
            <person name="Mattos-Guaraldi A.L."/>
        </authorList>
    </citation>
    <scope>NUCLEOTIDE SEQUENCE [LARGE SCALE GENOMIC DNA]</scope>
    <source>
        <strain evidence="9 12">70862</strain>
    </source>
</reference>
<dbReference type="GO" id="GO:0003887">
    <property type="term" value="F:DNA-directed DNA polymerase activity"/>
    <property type="evidence" value="ECO:0007669"/>
    <property type="project" value="UniProtKB-KW"/>
</dbReference>
<comment type="similarity">
    <text evidence="6">Belongs to the DNA polymerase HolA subunit family.</text>
</comment>
<evidence type="ECO:0000313" key="11">
    <source>
        <dbReference type="Proteomes" id="UP000423525"/>
    </source>
</evidence>
<evidence type="ECO:0000259" key="8">
    <source>
        <dbReference type="Pfam" id="PF21694"/>
    </source>
</evidence>
<evidence type="ECO:0000313" key="10">
    <source>
        <dbReference type="EMBL" id="VZH85861.1"/>
    </source>
</evidence>
<dbReference type="AlphaFoldDB" id="A0A6I8MCZ3"/>
<dbReference type="Pfam" id="PF21694">
    <property type="entry name" value="DNA_pol3_delta_C"/>
    <property type="match status" value="1"/>
</dbReference>
<evidence type="ECO:0000313" key="12">
    <source>
        <dbReference type="Proteomes" id="UP001265983"/>
    </source>
</evidence>
<evidence type="ECO:0000256" key="7">
    <source>
        <dbReference type="ARBA" id="ARBA00049244"/>
    </source>
</evidence>
<dbReference type="InterPro" id="IPR027417">
    <property type="entry name" value="P-loop_NTPase"/>
</dbReference>
<keyword evidence="5" id="KW-0239">DNA-directed DNA polymerase</keyword>
<keyword evidence="2" id="KW-0808">Transferase</keyword>
<proteinExistence type="inferred from homology"/>
<dbReference type="GO" id="GO:0009360">
    <property type="term" value="C:DNA polymerase III complex"/>
    <property type="evidence" value="ECO:0007669"/>
    <property type="project" value="TreeGrafter"/>
</dbReference>
<dbReference type="PANTHER" id="PTHR34388">
    <property type="entry name" value="DNA POLYMERASE III SUBUNIT DELTA"/>
    <property type="match status" value="1"/>
</dbReference>
<dbReference type="InterPro" id="IPR048466">
    <property type="entry name" value="DNA_pol3_delta-like_C"/>
</dbReference>
<dbReference type="PANTHER" id="PTHR34388:SF1">
    <property type="entry name" value="DNA POLYMERASE III SUBUNIT DELTA"/>
    <property type="match status" value="1"/>
</dbReference>
<dbReference type="Gene3D" id="1.10.8.60">
    <property type="match status" value="1"/>
</dbReference>
<dbReference type="NCBIfam" id="NF004165">
    <property type="entry name" value="PRK05629.1"/>
    <property type="match status" value="1"/>
</dbReference>
<dbReference type="NCBIfam" id="TIGR01128">
    <property type="entry name" value="holA"/>
    <property type="match status" value="1"/>
</dbReference>
<sequence>MGQQLLPVHLVVGDDEFLAERARHTIIAAINKTIGSDVPVTTLRAGEVNASELIQLTSPSLFGEDRIIVLTNMEDAGKEPAELVLNVAVDPAPGIYLIIVHSGGGRQKALVPKLSKISEVHEANKLKPKDRVGWVTNEFKRHGVRPTPDVVHALLEGVGSDLRELASAIGQLVADNNGDVTLATVRDYYVGVAEVSGFDVADLACSGQTQRAVASARRALQLGVSPVALAAALSMKVSAIARLYSTRGRIDSRKLAGELGMHPFVVEKTAKVARMWTGNAVSQAVILMANVDSSLKGHGLDGELGGDPDYEIEDAIRKISELAG</sequence>
<dbReference type="Gene3D" id="1.20.272.10">
    <property type="match status" value="1"/>
</dbReference>
<dbReference type="Gene3D" id="3.40.50.300">
    <property type="entry name" value="P-loop containing nucleotide triphosphate hydrolases"/>
    <property type="match status" value="1"/>
</dbReference>
<reference evidence="10 11" key="1">
    <citation type="submission" date="2019-11" db="EMBL/GenBank/DDBJ databases">
        <authorList>
            <person name="Brisse S."/>
        </authorList>
    </citation>
    <scope>NUCLEOTIDE SEQUENCE [LARGE SCALE GENOMIC DNA]</scope>
    <source>
        <strain evidence="10">FRC0190</strain>
    </source>
</reference>
<organism evidence="10 11">
    <name type="scientific">Corynebacterium rouxii</name>
    <dbReference type="NCBI Taxonomy" id="2719119"/>
    <lineage>
        <taxon>Bacteria</taxon>
        <taxon>Bacillati</taxon>
        <taxon>Actinomycetota</taxon>
        <taxon>Actinomycetes</taxon>
        <taxon>Mycobacteriales</taxon>
        <taxon>Corynebacteriaceae</taxon>
        <taxon>Corynebacterium</taxon>
    </lineage>
</organism>
<dbReference type="GO" id="GO:0006261">
    <property type="term" value="P:DNA-templated DNA replication"/>
    <property type="evidence" value="ECO:0007669"/>
    <property type="project" value="TreeGrafter"/>
</dbReference>
<dbReference type="Proteomes" id="UP001265983">
    <property type="component" value="Unassembled WGS sequence"/>
</dbReference>
<keyword evidence="12" id="KW-1185">Reference proteome</keyword>
<dbReference type="RefSeq" id="WP_155873720.1">
    <property type="nucleotide sequence ID" value="NZ_CP168248.1"/>
</dbReference>
<dbReference type="EMBL" id="LR738855">
    <property type="protein sequence ID" value="VZH85861.1"/>
    <property type="molecule type" value="Genomic_DNA"/>
</dbReference>
<dbReference type="InterPro" id="IPR005790">
    <property type="entry name" value="DNA_polIII_delta"/>
</dbReference>
<dbReference type="Proteomes" id="UP000423525">
    <property type="component" value="Chromosome"/>
</dbReference>
<evidence type="ECO:0000256" key="1">
    <source>
        <dbReference type="ARBA" id="ARBA00012417"/>
    </source>
</evidence>
<keyword evidence="4" id="KW-0235">DNA replication</keyword>
<comment type="catalytic activity">
    <reaction evidence="7">
        <text>DNA(n) + a 2'-deoxyribonucleoside 5'-triphosphate = DNA(n+1) + diphosphate</text>
        <dbReference type="Rhea" id="RHEA:22508"/>
        <dbReference type="Rhea" id="RHEA-COMP:17339"/>
        <dbReference type="Rhea" id="RHEA-COMP:17340"/>
        <dbReference type="ChEBI" id="CHEBI:33019"/>
        <dbReference type="ChEBI" id="CHEBI:61560"/>
        <dbReference type="ChEBI" id="CHEBI:173112"/>
        <dbReference type="EC" id="2.7.7.7"/>
    </reaction>
</comment>
<protein>
    <recommendedName>
        <fullName evidence="1">DNA-directed DNA polymerase</fullName>
        <ecNumber evidence="1">2.7.7.7</ecNumber>
    </recommendedName>
</protein>
<dbReference type="EMBL" id="JARUHM010000011">
    <property type="protein sequence ID" value="MDT9411581.1"/>
    <property type="molecule type" value="Genomic_DNA"/>
</dbReference>
<evidence type="ECO:0000256" key="6">
    <source>
        <dbReference type="ARBA" id="ARBA00034754"/>
    </source>
</evidence>
<name>A0A6I8MCZ3_9CORY</name>
<evidence type="ECO:0000256" key="2">
    <source>
        <dbReference type="ARBA" id="ARBA00022679"/>
    </source>
</evidence>
<evidence type="ECO:0000256" key="4">
    <source>
        <dbReference type="ARBA" id="ARBA00022705"/>
    </source>
</evidence>